<evidence type="ECO:0000313" key="1">
    <source>
        <dbReference type="EMBL" id="KAG7391701.1"/>
    </source>
</evidence>
<accession>A0A8T1WET0</accession>
<protein>
    <submittedName>
        <fullName evidence="1">Tripeptidyl-peptidase II Tpp2</fullName>
    </submittedName>
</protein>
<organism evidence="1 2">
    <name type="scientific">Phytophthora pseudosyringae</name>
    <dbReference type="NCBI Taxonomy" id="221518"/>
    <lineage>
        <taxon>Eukaryota</taxon>
        <taxon>Sar</taxon>
        <taxon>Stramenopiles</taxon>
        <taxon>Oomycota</taxon>
        <taxon>Peronosporomycetes</taxon>
        <taxon>Peronosporales</taxon>
        <taxon>Peronosporaceae</taxon>
        <taxon>Phytophthora</taxon>
    </lineage>
</organism>
<evidence type="ECO:0000313" key="2">
    <source>
        <dbReference type="Proteomes" id="UP000694044"/>
    </source>
</evidence>
<proteinExistence type="predicted"/>
<dbReference type="Proteomes" id="UP000694044">
    <property type="component" value="Unassembled WGS sequence"/>
</dbReference>
<dbReference type="AlphaFoldDB" id="A0A8T1WET0"/>
<reference evidence="1" key="1">
    <citation type="submission" date="2021-02" db="EMBL/GenBank/DDBJ databases">
        <authorList>
            <person name="Palmer J.M."/>
        </authorList>
    </citation>
    <scope>NUCLEOTIDE SEQUENCE</scope>
    <source>
        <strain evidence="1">SCRP734</strain>
    </source>
</reference>
<dbReference type="EMBL" id="JAGDFM010000018">
    <property type="protein sequence ID" value="KAG7391701.1"/>
    <property type="molecule type" value="Genomic_DNA"/>
</dbReference>
<sequence length="108" mass="12148">MNRSTSVWGIYLSSFGAGGMSDTESARNELGPGQKTYVLRCYEFMAIMKKQGIFRGQKTRDLVAECLQIAHDTVANVRKENNEDSETKSEVKCHSSAQEIRRKILSNL</sequence>
<keyword evidence="2" id="KW-1185">Reference proteome</keyword>
<dbReference type="OrthoDB" id="93278at2759"/>
<name>A0A8T1WET0_9STRA</name>
<gene>
    <name evidence="1" type="primary">TPP2_1</name>
    <name evidence="1" type="ORF">PHYPSEUDO_003776</name>
</gene>
<comment type="caution">
    <text evidence="1">The sequence shown here is derived from an EMBL/GenBank/DDBJ whole genome shotgun (WGS) entry which is preliminary data.</text>
</comment>